<organism evidence="1 2">
    <name type="scientific">Trichinella patagoniensis</name>
    <dbReference type="NCBI Taxonomy" id="990121"/>
    <lineage>
        <taxon>Eukaryota</taxon>
        <taxon>Metazoa</taxon>
        <taxon>Ecdysozoa</taxon>
        <taxon>Nematoda</taxon>
        <taxon>Enoplea</taxon>
        <taxon>Dorylaimia</taxon>
        <taxon>Trichinellida</taxon>
        <taxon>Trichinellidae</taxon>
        <taxon>Trichinella</taxon>
    </lineage>
</organism>
<reference evidence="1 2" key="1">
    <citation type="submission" date="2015-01" db="EMBL/GenBank/DDBJ databases">
        <title>Evolution of Trichinella species and genotypes.</title>
        <authorList>
            <person name="Korhonen P.K."/>
            <person name="Edoardo P."/>
            <person name="Giuseppe L.R."/>
            <person name="Gasser R.B."/>
        </authorList>
    </citation>
    <scope>NUCLEOTIDE SEQUENCE [LARGE SCALE GENOMIC DNA]</scope>
    <source>
        <strain evidence="1">ISS2496</strain>
    </source>
</reference>
<keyword evidence="2" id="KW-1185">Reference proteome</keyword>
<accession>A0A0V0ZWM0</accession>
<proteinExistence type="predicted"/>
<protein>
    <submittedName>
        <fullName evidence="1">Uncharacterized protein</fullName>
    </submittedName>
</protein>
<dbReference type="EMBL" id="JYDQ01000076">
    <property type="protein sequence ID" value="KRY16558.1"/>
    <property type="molecule type" value="Genomic_DNA"/>
</dbReference>
<gene>
    <name evidence="1" type="ORF">T12_4307</name>
</gene>
<evidence type="ECO:0000313" key="1">
    <source>
        <dbReference type="EMBL" id="KRY16558.1"/>
    </source>
</evidence>
<sequence>MQLFAINQLDKQRLNGKHAEALMVDDSYDSIMMIFAFLACKIKFFEILKIGKKSLTFASSSSSLVAYHKVFIKNLYSSVVVERIMKIVFAKLNDRQCTDYGMAMVK</sequence>
<name>A0A0V0ZWM0_9BILA</name>
<dbReference type="Proteomes" id="UP000054783">
    <property type="component" value="Unassembled WGS sequence"/>
</dbReference>
<dbReference type="AlphaFoldDB" id="A0A0V0ZWM0"/>
<comment type="caution">
    <text evidence="1">The sequence shown here is derived from an EMBL/GenBank/DDBJ whole genome shotgun (WGS) entry which is preliminary data.</text>
</comment>
<evidence type="ECO:0000313" key="2">
    <source>
        <dbReference type="Proteomes" id="UP000054783"/>
    </source>
</evidence>